<protein>
    <submittedName>
        <fullName evidence="2">Uncharacterized protein</fullName>
    </submittedName>
</protein>
<dbReference type="Proteomes" id="UP001295462">
    <property type="component" value="Unassembled WGS sequence"/>
</dbReference>
<sequence>MSKKHLPFPIDGPKNEDKQRECPQKKCALYHYKNLNCNKFLQNKVNSPTKSHKKTPHKGSVLIISIPYRIRDYRNNRF</sequence>
<gene>
    <name evidence="2" type="ORF">THF1A12_10370</name>
</gene>
<evidence type="ECO:0000313" key="3">
    <source>
        <dbReference type="Proteomes" id="UP001295462"/>
    </source>
</evidence>
<feature type="region of interest" description="Disordered" evidence="1">
    <location>
        <begin position="1"/>
        <end position="20"/>
    </location>
</feature>
<evidence type="ECO:0000313" key="2">
    <source>
        <dbReference type="EMBL" id="CAH1565361.1"/>
    </source>
</evidence>
<reference evidence="2" key="1">
    <citation type="submission" date="2022-01" db="EMBL/GenBank/DDBJ databases">
        <authorList>
            <person name="Lagorce A."/>
        </authorList>
    </citation>
    <scope>NUCLEOTIDE SEQUENCE</scope>
    <source>
        <strain evidence="2">Th15_F1_A12</strain>
    </source>
</reference>
<accession>A0AAU9QE24</accession>
<name>A0AAU9QE24_9VIBR</name>
<dbReference type="EMBL" id="CAKMUD010000001">
    <property type="protein sequence ID" value="CAH1565361.1"/>
    <property type="molecule type" value="Genomic_DNA"/>
</dbReference>
<proteinExistence type="predicted"/>
<comment type="caution">
    <text evidence="2">The sequence shown here is derived from an EMBL/GenBank/DDBJ whole genome shotgun (WGS) entry which is preliminary data.</text>
</comment>
<evidence type="ECO:0000256" key="1">
    <source>
        <dbReference type="SAM" id="MobiDB-lite"/>
    </source>
</evidence>
<dbReference type="AlphaFoldDB" id="A0AAU9QE24"/>
<organism evidence="2 3">
    <name type="scientific">Vibrio jasicida</name>
    <dbReference type="NCBI Taxonomy" id="766224"/>
    <lineage>
        <taxon>Bacteria</taxon>
        <taxon>Pseudomonadati</taxon>
        <taxon>Pseudomonadota</taxon>
        <taxon>Gammaproteobacteria</taxon>
        <taxon>Vibrionales</taxon>
        <taxon>Vibrionaceae</taxon>
        <taxon>Vibrio</taxon>
    </lineage>
</organism>